<gene>
    <name evidence="1" type="ORF">BWD09_05810</name>
</gene>
<accession>A0A1X3DBQ4</accession>
<comment type="caution">
    <text evidence="1">The sequence shown here is derived from an EMBL/GenBank/DDBJ whole genome shotgun (WGS) entry which is preliminary data.</text>
</comment>
<protein>
    <submittedName>
        <fullName evidence="1">Uncharacterized protein</fullName>
    </submittedName>
</protein>
<dbReference type="Proteomes" id="UP000193118">
    <property type="component" value="Unassembled WGS sequence"/>
</dbReference>
<proteinExistence type="predicted"/>
<evidence type="ECO:0000313" key="2">
    <source>
        <dbReference type="Proteomes" id="UP000193118"/>
    </source>
</evidence>
<organism evidence="1 2">
    <name type="scientific">Neisseria dentiae</name>
    <dbReference type="NCBI Taxonomy" id="194197"/>
    <lineage>
        <taxon>Bacteria</taxon>
        <taxon>Pseudomonadati</taxon>
        <taxon>Pseudomonadota</taxon>
        <taxon>Betaproteobacteria</taxon>
        <taxon>Neisseriales</taxon>
        <taxon>Neisseriaceae</taxon>
        <taxon>Neisseria</taxon>
    </lineage>
</organism>
<keyword evidence="2" id="KW-1185">Reference proteome</keyword>
<reference evidence="2" key="1">
    <citation type="submission" date="2017-01" db="EMBL/GenBank/DDBJ databases">
        <authorList>
            <person name="Wolfgang W.J."/>
            <person name="Cole J."/>
            <person name="Wroblewski D."/>
            <person name="Mcginnis J."/>
            <person name="Musser K.A."/>
        </authorList>
    </citation>
    <scope>NUCLEOTIDE SEQUENCE [LARGE SCALE GENOMIC DNA]</scope>
    <source>
        <strain evidence="2">DSM 19151</strain>
    </source>
</reference>
<dbReference type="EMBL" id="MTBO01000011">
    <property type="protein sequence ID" value="OSI17236.1"/>
    <property type="molecule type" value="Genomic_DNA"/>
</dbReference>
<evidence type="ECO:0000313" key="1">
    <source>
        <dbReference type="EMBL" id="OSI17236.1"/>
    </source>
</evidence>
<sequence length="62" mass="6700">MIFAKAAGCFQFDDKIPGSSPGITKLDVSDGLNKFCKGIGPIECYNGFGVYKNQAETFAKLF</sequence>
<name>A0A1X3DBQ4_9NEIS</name>
<dbReference type="AlphaFoldDB" id="A0A1X3DBQ4"/>